<dbReference type="GO" id="GO:0020037">
    <property type="term" value="F:heme binding"/>
    <property type="evidence" value="ECO:0007669"/>
    <property type="project" value="InterPro"/>
</dbReference>
<evidence type="ECO:0000256" key="12">
    <source>
        <dbReference type="PIRSR" id="PIRSR600823-3"/>
    </source>
</evidence>
<evidence type="ECO:0000256" key="9">
    <source>
        <dbReference type="ARBA" id="ARBA00023157"/>
    </source>
</evidence>
<feature type="binding site" description="axial binding residue" evidence="12">
    <location>
        <position position="11"/>
    </location>
    <ligand>
        <name>heme b</name>
        <dbReference type="ChEBI" id="CHEBI:60344"/>
    </ligand>
    <ligandPart>
        <name>Fe</name>
        <dbReference type="ChEBI" id="CHEBI:18248"/>
    </ligandPart>
</feature>
<keyword evidence="9 13" id="KW-1015">Disulfide bond</keyword>
<proteinExistence type="inferred from homology"/>
<dbReference type="GO" id="GO:0006979">
    <property type="term" value="P:response to oxidative stress"/>
    <property type="evidence" value="ECO:0007669"/>
    <property type="project" value="InterPro"/>
</dbReference>
<dbReference type="PANTHER" id="PTHR31388">
    <property type="entry name" value="PEROXIDASE 72-RELATED"/>
    <property type="match status" value="1"/>
</dbReference>
<evidence type="ECO:0000256" key="1">
    <source>
        <dbReference type="ARBA" id="ARBA00000189"/>
    </source>
</evidence>
<keyword evidence="5 12" id="KW-0479">Metal-binding</keyword>
<comment type="subcellular location">
    <subcellularLocation>
        <location evidence="2">Secreted</location>
    </subcellularLocation>
</comment>
<comment type="similarity">
    <text evidence="14">Belongs to the peroxidase family.</text>
</comment>
<evidence type="ECO:0000313" key="16">
    <source>
        <dbReference type="EMBL" id="CAD6337058.1"/>
    </source>
</evidence>
<dbReference type="EMBL" id="CAJGYO010000018">
    <property type="protein sequence ID" value="CAD6337058.1"/>
    <property type="molecule type" value="Genomic_DNA"/>
</dbReference>
<keyword evidence="3" id="KW-0575">Peroxidase</keyword>
<sequence length="145" mass="16197">MSTTCIYIGSHTIGFARCANFRDRIYGDFELTSKYNPSSEAYLSKLKEVCPRDDGDDNISAMDNHTSAVFDNAYFETLIKGEGLLNSDQEMWSSIAGYSTSDTVNKYWADPEAFFKQFSDSMVKMGNITNPGGGVVRKTCRFVNT</sequence>
<evidence type="ECO:0000256" key="4">
    <source>
        <dbReference type="ARBA" id="ARBA00022617"/>
    </source>
</evidence>
<evidence type="ECO:0000256" key="2">
    <source>
        <dbReference type="ARBA" id="ARBA00004613"/>
    </source>
</evidence>
<comment type="caution">
    <text evidence="16">The sequence shown here is derived from an EMBL/GenBank/DDBJ whole genome shotgun (WGS) entry which is preliminary data.</text>
</comment>
<keyword evidence="6 12" id="KW-0106">Calcium</keyword>
<feature type="binding site" evidence="12">
    <location>
        <position position="71"/>
    </location>
    <ligand>
        <name>Ca(2+)</name>
        <dbReference type="ChEBI" id="CHEBI:29108"/>
        <label>2</label>
    </ligand>
</feature>
<keyword evidence="17" id="KW-1185">Reference proteome</keyword>
<organism evidence="16 17">
    <name type="scientific">Miscanthus lutarioriparius</name>
    <dbReference type="NCBI Taxonomy" id="422564"/>
    <lineage>
        <taxon>Eukaryota</taxon>
        <taxon>Viridiplantae</taxon>
        <taxon>Streptophyta</taxon>
        <taxon>Embryophyta</taxon>
        <taxon>Tracheophyta</taxon>
        <taxon>Spermatophyta</taxon>
        <taxon>Magnoliopsida</taxon>
        <taxon>Liliopsida</taxon>
        <taxon>Poales</taxon>
        <taxon>Poaceae</taxon>
        <taxon>PACMAD clade</taxon>
        <taxon>Panicoideae</taxon>
        <taxon>Andropogonodae</taxon>
        <taxon>Andropogoneae</taxon>
        <taxon>Saccharinae</taxon>
        <taxon>Miscanthus</taxon>
    </lineage>
</organism>
<dbReference type="GO" id="GO:0046872">
    <property type="term" value="F:metal ion binding"/>
    <property type="evidence" value="ECO:0007669"/>
    <property type="project" value="UniProtKB-KW"/>
</dbReference>
<dbReference type="OrthoDB" id="2113341at2759"/>
<comment type="catalytic activity">
    <reaction evidence="1">
        <text>2 a phenolic donor + H2O2 = 2 a phenolic radical donor + 2 H2O</text>
        <dbReference type="Rhea" id="RHEA:56136"/>
        <dbReference type="ChEBI" id="CHEBI:15377"/>
        <dbReference type="ChEBI" id="CHEBI:16240"/>
        <dbReference type="ChEBI" id="CHEBI:139520"/>
        <dbReference type="ChEBI" id="CHEBI:139521"/>
        <dbReference type="EC" id="1.11.1.7"/>
    </reaction>
</comment>
<dbReference type="InterPro" id="IPR002016">
    <property type="entry name" value="Haem_peroxidase"/>
</dbReference>
<keyword evidence="7" id="KW-0560">Oxidoreductase</keyword>
<dbReference type="GO" id="GO:0140825">
    <property type="term" value="F:lactoperoxidase activity"/>
    <property type="evidence" value="ECO:0007669"/>
    <property type="project" value="UniProtKB-EC"/>
</dbReference>
<dbReference type="FunFam" id="1.10.420.10:FF:000001">
    <property type="entry name" value="Peroxidase"/>
    <property type="match status" value="1"/>
</dbReference>
<feature type="binding site" evidence="12">
    <location>
        <position position="63"/>
    </location>
    <ligand>
        <name>Ca(2+)</name>
        <dbReference type="ChEBI" id="CHEBI:29108"/>
        <label>2</label>
    </ligand>
</feature>
<evidence type="ECO:0000256" key="6">
    <source>
        <dbReference type="ARBA" id="ARBA00022837"/>
    </source>
</evidence>
<dbReference type="PROSITE" id="PS50873">
    <property type="entry name" value="PEROXIDASE_4"/>
    <property type="match status" value="1"/>
</dbReference>
<dbReference type="GO" id="GO:0042744">
    <property type="term" value="P:hydrogen peroxide catabolic process"/>
    <property type="evidence" value="ECO:0007669"/>
    <property type="project" value="UniProtKB-KW"/>
</dbReference>
<evidence type="ECO:0000256" key="10">
    <source>
        <dbReference type="ARBA" id="ARBA00023283"/>
    </source>
</evidence>
<evidence type="ECO:0000256" key="8">
    <source>
        <dbReference type="ARBA" id="ARBA00023004"/>
    </source>
</evidence>
<feature type="binding site" evidence="12">
    <location>
        <position position="66"/>
    </location>
    <ligand>
        <name>Ca(2+)</name>
        <dbReference type="ChEBI" id="CHEBI:29108"/>
        <label>2</label>
    </ligand>
</feature>
<protein>
    <recommendedName>
        <fullName evidence="15">Plant heme peroxidase family profile domain-containing protein</fullName>
    </recommendedName>
</protein>
<dbReference type="Proteomes" id="UP000604825">
    <property type="component" value="Unassembled WGS sequence"/>
</dbReference>
<dbReference type="GO" id="GO:0005576">
    <property type="term" value="C:extracellular region"/>
    <property type="evidence" value="ECO:0007669"/>
    <property type="project" value="UniProtKB-SubCell"/>
</dbReference>
<keyword evidence="4" id="KW-0349">Heme</keyword>
<evidence type="ECO:0000256" key="5">
    <source>
        <dbReference type="ARBA" id="ARBA00022723"/>
    </source>
</evidence>
<dbReference type="AlphaFoldDB" id="A0A811S877"/>
<keyword evidence="8 12" id="KW-0408">Iron</keyword>
<reference evidence="16" key="1">
    <citation type="submission" date="2020-10" db="EMBL/GenBank/DDBJ databases">
        <authorList>
            <person name="Han B."/>
            <person name="Lu T."/>
            <person name="Zhao Q."/>
            <person name="Huang X."/>
            <person name="Zhao Y."/>
        </authorList>
    </citation>
    <scope>NUCLEOTIDE SEQUENCE</scope>
</reference>
<evidence type="ECO:0000313" key="17">
    <source>
        <dbReference type="Proteomes" id="UP000604825"/>
    </source>
</evidence>
<feature type="disulfide bond" evidence="13">
    <location>
        <begin position="18"/>
        <end position="50"/>
    </location>
</feature>
<accession>A0A811S877</accession>
<evidence type="ECO:0000256" key="14">
    <source>
        <dbReference type="RuleBase" id="RU004241"/>
    </source>
</evidence>
<evidence type="ECO:0000256" key="3">
    <source>
        <dbReference type="ARBA" id="ARBA00022559"/>
    </source>
</evidence>
<dbReference type="Gene3D" id="1.10.520.10">
    <property type="match status" value="1"/>
</dbReference>
<feature type="binding site" evidence="12">
    <location>
        <position position="12"/>
    </location>
    <ligand>
        <name>Ca(2+)</name>
        <dbReference type="ChEBI" id="CHEBI:29108"/>
        <label>2</label>
    </ligand>
</feature>
<dbReference type="Gene3D" id="1.10.420.10">
    <property type="entry name" value="Peroxidase, domain 2"/>
    <property type="match status" value="1"/>
</dbReference>
<keyword evidence="11" id="KW-0376">Hydrogen peroxide</keyword>
<dbReference type="PRINTS" id="PR00461">
    <property type="entry name" value="PLPEROXIDASE"/>
</dbReference>
<comment type="cofactor">
    <cofactor evidence="12">
        <name>heme b</name>
        <dbReference type="ChEBI" id="CHEBI:60344"/>
    </cofactor>
    <text evidence="12">Binds 1 heme b (iron(II)-protoporphyrin IX) group per subunit.</text>
</comment>
<evidence type="ECO:0000256" key="11">
    <source>
        <dbReference type="ARBA" id="ARBA00023324"/>
    </source>
</evidence>
<dbReference type="PANTHER" id="PTHR31388:SF9">
    <property type="entry name" value="PEROXIDASE 11"/>
    <property type="match status" value="1"/>
</dbReference>
<dbReference type="InterPro" id="IPR000823">
    <property type="entry name" value="Peroxidase_pln"/>
</dbReference>
<dbReference type="Pfam" id="PF00141">
    <property type="entry name" value="peroxidase"/>
    <property type="match status" value="1"/>
</dbReference>
<dbReference type="SUPFAM" id="SSF48113">
    <property type="entry name" value="Heme-dependent peroxidases"/>
    <property type="match status" value="1"/>
</dbReference>
<gene>
    <name evidence="16" type="ORF">NCGR_LOCUS61156</name>
</gene>
<name>A0A811S877_9POAL</name>
<keyword evidence="10" id="KW-0873">Pyrrolidone carboxylic acid</keyword>
<evidence type="ECO:0000256" key="7">
    <source>
        <dbReference type="ARBA" id="ARBA00023002"/>
    </source>
</evidence>
<evidence type="ECO:0000259" key="15">
    <source>
        <dbReference type="PROSITE" id="PS50873"/>
    </source>
</evidence>
<evidence type="ECO:0000256" key="13">
    <source>
        <dbReference type="PIRSR" id="PIRSR600823-5"/>
    </source>
</evidence>
<dbReference type="InterPro" id="IPR010255">
    <property type="entry name" value="Haem_peroxidase_sf"/>
</dbReference>
<comment type="cofactor">
    <cofactor evidence="12">
        <name>Ca(2+)</name>
        <dbReference type="ChEBI" id="CHEBI:29108"/>
    </cofactor>
    <text evidence="12">Binds 2 calcium ions per subunit.</text>
</comment>
<feature type="domain" description="Plant heme peroxidase family profile" evidence="15">
    <location>
        <begin position="1"/>
        <end position="144"/>
    </location>
</feature>